<dbReference type="EMBL" id="JAPFFF010000041">
    <property type="protein sequence ID" value="KAK8841395.1"/>
    <property type="molecule type" value="Genomic_DNA"/>
</dbReference>
<accession>A0ABR2H5G2</accession>
<name>A0ABR2H5G2_9EUKA</name>
<reference evidence="1 2" key="1">
    <citation type="submission" date="2024-04" db="EMBL/GenBank/DDBJ databases">
        <title>Tritrichomonas musculus Genome.</title>
        <authorList>
            <person name="Alves-Ferreira E."/>
            <person name="Grigg M."/>
            <person name="Lorenzi H."/>
            <person name="Galac M."/>
        </authorList>
    </citation>
    <scope>NUCLEOTIDE SEQUENCE [LARGE SCALE GENOMIC DNA]</scope>
    <source>
        <strain evidence="1 2">EAF2021</strain>
    </source>
</reference>
<protein>
    <submittedName>
        <fullName evidence="1">Uncharacterized protein</fullName>
    </submittedName>
</protein>
<sequence length="165" mass="19173">MTKYNEVATRLEFKVGDYHIDSTNRTSQVDLDGILDTIEKINYKVSGLKSFDKNIELYLYLYKQYTDPVDEVNWDSTTNPFDYIIKQQFYEIIPRPDAATTLYTDYNITSSIIITVDNTTTMRSDLNLVTNNVDVMSYDVKDLTNKVNNLSSEMFDQQNKTKPNI</sequence>
<gene>
    <name evidence="1" type="ORF">M9Y10_027012</name>
</gene>
<dbReference type="Proteomes" id="UP001470230">
    <property type="component" value="Unassembled WGS sequence"/>
</dbReference>
<evidence type="ECO:0000313" key="1">
    <source>
        <dbReference type="EMBL" id="KAK8841395.1"/>
    </source>
</evidence>
<organism evidence="1 2">
    <name type="scientific">Tritrichomonas musculus</name>
    <dbReference type="NCBI Taxonomy" id="1915356"/>
    <lineage>
        <taxon>Eukaryota</taxon>
        <taxon>Metamonada</taxon>
        <taxon>Parabasalia</taxon>
        <taxon>Tritrichomonadida</taxon>
        <taxon>Tritrichomonadidae</taxon>
        <taxon>Tritrichomonas</taxon>
    </lineage>
</organism>
<keyword evidence="2" id="KW-1185">Reference proteome</keyword>
<evidence type="ECO:0000313" key="2">
    <source>
        <dbReference type="Proteomes" id="UP001470230"/>
    </source>
</evidence>
<comment type="caution">
    <text evidence="1">The sequence shown here is derived from an EMBL/GenBank/DDBJ whole genome shotgun (WGS) entry which is preliminary data.</text>
</comment>
<proteinExistence type="predicted"/>